<reference evidence="3 4" key="1">
    <citation type="submission" date="2018-06" db="EMBL/GenBank/DDBJ databases">
        <authorList>
            <consortium name="Pathogen Informatics"/>
            <person name="Doyle S."/>
        </authorList>
    </citation>
    <scope>NUCLEOTIDE SEQUENCE [LARGE SCALE GENOMIC DNA]</scope>
    <source>
        <strain evidence="3 4">NCTC12092</strain>
    </source>
</reference>
<protein>
    <submittedName>
        <fullName evidence="3">Alpha-galactosidase</fullName>
    </submittedName>
</protein>
<feature type="domain" description="Putative mucin/carbohydrate-binding" evidence="2">
    <location>
        <begin position="115"/>
        <end position="215"/>
    </location>
</feature>
<dbReference type="Proteomes" id="UP000254461">
    <property type="component" value="Unassembled WGS sequence"/>
</dbReference>
<organism evidence="3 4">
    <name type="scientific">Streptococcus equi subsp. equi</name>
    <dbReference type="NCBI Taxonomy" id="148942"/>
    <lineage>
        <taxon>Bacteria</taxon>
        <taxon>Bacillati</taxon>
        <taxon>Bacillota</taxon>
        <taxon>Bacilli</taxon>
        <taxon>Lactobacillales</taxon>
        <taxon>Streptococcaceae</taxon>
        <taxon>Streptococcus</taxon>
    </lineage>
</organism>
<keyword evidence="1" id="KW-0732">Signal</keyword>
<feature type="domain" description="Putative mucin/carbohydrate-binding" evidence="2">
    <location>
        <begin position="239"/>
        <end position="329"/>
    </location>
</feature>
<evidence type="ECO:0000256" key="1">
    <source>
        <dbReference type="SAM" id="SignalP"/>
    </source>
</evidence>
<feature type="domain" description="Putative mucin/carbohydrate-binding" evidence="2">
    <location>
        <begin position="424"/>
        <end position="525"/>
    </location>
</feature>
<proteinExistence type="predicted"/>
<dbReference type="InterPro" id="IPR004954">
    <property type="entry name" value="Mucin-bd"/>
</dbReference>
<feature type="domain" description="Putative mucin/carbohydrate-binding" evidence="2">
    <location>
        <begin position="548"/>
        <end position="663"/>
    </location>
</feature>
<evidence type="ECO:0000259" key="2">
    <source>
        <dbReference type="Pfam" id="PF03272"/>
    </source>
</evidence>
<dbReference type="EMBL" id="UHFF01000002">
    <property type="protein sequence ID" value="SUN47130.1"/>
    <property type="molecule type" value="Genomic_DNA"/>
</dbReference>
<evidence type="ECO:0000313" key="4">
    <source>
        <dbReference type="Proteomes" id="UP000254461"/>
    </source>
</evidence>
<evidence type="ECO:0000313" key="3">
    <source>
        <dbReference type="EMBL" id="SUN47130.1"/>
    </source>
</evidence>
<dbReference type="Pfam" id="PF03272">
    <property type="entry name" value="Mucin_bdg"/>
    <property type="match status" value="4"/>
</dbReference>
<dbReference type="AlphaFoldDB" id="A0A380JR08"/>
<feature type="chain" id="PRO_5016929853" evidence="1">
    <location>
        <begin position="28"/>
        <end position="1048"/>
    </location>
</feature>
<dbReference type="RefSeq" id="WP_115251118.1">
    <property type="nucleotide sequence ID" value="NZ_UHFF01000002.1"/>
</dbReference>
<feature type="signal peptide" evidence="1">
    <location>
        <begin position="1"/>
        <end position="27"/>
    </location>
</feature>
<sequence length="1048" mass="117603">MKLKKIIALACVGILTLHQLSPAIVYATTDASDGTAATVNTGDTAAPSAEAKPSQLMTDTQALFTDHSFSKLASNVTQEKIDALKQKATASTEPEKEQILGLLDKAASLLQQFTLQGLGNGVFAQLYFYADGSYTASLVTKKGQPHSYFSTNYATVTILNDKKETVYSKEYVGNVSQVAQTEELELKEGYYLIINKQEPNRFYTNHNDALKQNNTNPYTYVVRDGQLERIDDSNRTLRFLGLGNAEYATLRVDYNASTLTLKTKQTKPHVYFSGSYEKLEVLDTENQVIYTKDFIGTQVLEAKTETIPFKVGYKIRLTGSEHHTRVKFYDDYAVEAPLTLSKNQATLKLLDHSLELMRSKTGSELESEVLTLFTDESTSKLASNVTQEKIDALRQKVTASTEPEKEQILSLLDKAASLLQQFTLQGLGNGVFAQLYFYADGSYTASLVTKKGQPHSYFSTNYATVTILNDKKETVYSKEYVGNVSQTAKTESLNLKEGYYLIINKQEPNRFYTNHNDALKQNNTNPYTYVVRNGQLERVDDKNRTLHFLGLGNAEYATLKVDYNASTLTLKTKKAKPHVYFSGTYEKLEVLDLKDKVVYTQDFIGNQVLTAKTETIPFKVGYKIRLTGSEHHTRVKAYDEENKAVSLSLPKNKAEIRITKGGLASVFALEAKATNTLVQAVEKRLTKEKIEDFKKKDDKHKAFIDWLLKNNEAMQLYLGAGYAHSAAQGGMSSYQFKNTYNLTNELEALELWFKIWDKYKASHQGIQLKMAIAVALEFTKPVGAWYNESRKIDPLERFVTFAEAEQGNVLFEDFYSLTVEQIRNVVNAKITDEDMKWLRQYVETNKPAMINRNDITKGYSLISYVMTNPETGVSVQSSGFYGPNPTIKEVIKYGGVCGAMSKLSSVLAQAYGVPAFPIGQPGHCAYIYLNADHTYQLGYDVSGWTGCGNYNTTLPYVQIHNVYSLNIDAYNASEYERYKAEAATDKDTKLNHLDAALKAEPLNYKAWNDKLALVASDQTAYQSTLNDMKSALKDYPVIINNLEKDTKQ</sequence>
<name>A0A380JR08_9STRE</name>
<gene>
    <name evidence="3" type="ORF">NCTC12092_01322</name>
</gene>
<accession>A0A380JR08</accession>